<name>A0A173MSA5_9BACT</name>
<dbReference type="GO" id="GO:0004109">
    <property type="term" value="F:coproporphyrinogen oxidase activity"/>
    <property type="evidence" value="ECO:0007669"/>
    <property type="project" value="InterPro"/>
</dbReference>
<dbReference type="SFLD" id="SFLDG01065">
    <property type="entry name" value="anaerobic_coproporphyrinogen-I"/>
    <property type="match status" value="1"/>
</dbReference>
<keyword evidence="2" id="KW-0349">Heme</keyword>
<evidence type="ECO:0000313" key="4">
    <source>
        <dbReference type="EMBL" id="SIT17753.1"/>
    </source>
</evidence>
<dbReference type="PANTHER" id="PTHR13932">
    <property type="entry name" value="COPROPORPHYRINIGEN III OXIDASE"/>
    <property type="match status" value="1"/>
</dbReference>
<dbReference type="InterPro" id="IPR006638">
    <property type="entry name" value="Elp3/MiaA/NifB-like_rSAM"/>
</dbReference>
<keyword evidence="2" id="KW-0143">Chaperone</keyword>
<dbReference type="Gene3D" id="3.80.30.20">
    <property type="entry name" value="tm_1862 like domain"/>
    <property type="match status" value="1"/>
</dbReference>
<dbReference type="InterPro" id="IPR034505">
    <property type="entry name" value="Coproporphyrinogen-III_oxidase"/>
</dbReference>
<dbReference type="SFLD" id="SFLDG01082">
    <property type="entry name" value="B12-binding_domain_containing"/>
    <property type="match status" value="1"/>
</dbReference>
<dbReference type="SFLD" id="SFLDS00029">
    <property type="entry name" value="Radical_SAM"/>
    <property type="match status" value="1"/>
</dbReference>
<accession>A0A173MSA5</accession>
<dbReference type="CDD" id="cd01335">
    <property type="entry name" value="Radical_SAM"/>
    <property type="match status" value="1"/>
</dbReference>
<dbReference type="AlphaFoldDB" id="A0A173MSA5"/>
<keyword evidence="2" id="KW-0949">S-adenosyl-L-methionine</keyword>
<dbReference type="Proteomes" id="UP000186917">
    <property type="component" value="Unassembled WGS sequence"/>
</dbReference>
<dbReference type="Pfam" id="PF06969">
    <property type="entry name" value="HemN_C"/>
    <property type="match status" value="1"/>
</dbReference>
<reference evidence="5" key="1">
    <citation type="submission" date="2017-01" db="EMBL/GenBank/DDBJ databases">
        <authorList>
            <person name="Varghese N."/>
            <person name="Submissions S."/>
        </authorList>
    </citation>
    <scope>NUCLEOTIDE SEQUENCE [LARGE SCALE GENOMIC DNA]</scope>
    <source>
        <strain evidence="5">DSM 21054</strain>
    </source>
</reference>
<dbReference type="GO" id="GO:0051539">
    <property type="term" value="F:4 iron, 4 sulfur cluster binding"/>
    <property type="evidence" value="ECO:0007669"/>
    <property type="project" value="UniProtKB-UniRule"/>
</dbReference>
<comment type="similarity">
    <text evidence="1">Belongs to the anaerobic coproporphyrinogen-III oxidase family. HemW subfamily.</text>
</comment>
<dbReference type="InterPro" id="IPR023404">
    <property type="entry name" value="rSAM_horseshoe"/>
</dbReference>
<comment type="subcellular location">
    <subcellularLocation>
        <location evidence="2">Cytoplasm</location>
    </subcellularLocation>
</comment>
<dbReference type="InterPro" id="IPR058240">
    <property type="entry name" value="rSAM_sf"/>
</dbReference>
<protein>
    <recommendedName>
        <fullName evidence="2">Heme chaperone HemW</fullName>
    </recommendedName>
</protein>
<feature type="domain" description="Radical SAM core" evidence="3">
    <location>
        <begin position="1"/>
        <end position="230"/>
    </location>
</feature>
<dbReference type="GO" id="GO:0006779">
    <property type="term" value="P:porphyrin-containing compound biosynthetic process"/>
    <property type="evidence" value="ECO:0007669"/>
    <property type="project" value="InterPro"/>
</dbReference>
<evidence type="ECO:0000259" key="3">
    <source>
        <dbReference type="PROSITE" id="PS51918"/>
    </source>
</evidence>
<proteinExistence type="inferred from homology"/>
<keyword evidence="2" id="KW-0411">Iron-sulfur</keyword>
<keyword evidence="2" id="KW-0408">Iron</keyword>
<dbReference type="InterPro" id="IPR010723">
    <property type="entry name" value="HemN_C"/>
</dbReference>
<dbReference type="OrthoDB" id="9808022at2"/>
<dbReference type="SFLD" id="SFLDF00562">
    <property type="entry name" value="HemN-like__clustered_with_heat"/>
    <property type="match status" value="1"/>
</dbReference>
<keyword evidence="2" id="KW-0963">Cytoplasm</keyword>
<dbReference type="PROSITE" id="PS51918">
    <property type="entry name" value="RADICAL_SAM"/>
    <property type="match status" value="1"/>
</dbReference>
<dbReference type="PANTHER" id="PTHR13932:SF5">
    <property type="entry name" value="RADICAL S-ADENOSYL METHIONINE DOMAIN-CONTAINING PROTEIN 1, MITOCHONDRIAL"/>
    <property type="match status" value="1"/>
</dbReference>
<organism evidence="4 5">
    <name type="scientific">Filimonas lacunae</name>
    <dbReference type="NCBI Taxonomy" id="477680"/>
    <lineage>
        <taxon>Bacteria</taxon>
        <taxon>Pseudomonadati</taxon>
        <taxon>Bacteroidota</taxon>
        <taxon>Chitinophagia</taxon>
        <taxon>Chitinophagales</taxon>
        <taxon>Chitinophagaceae</taxon>
        <taxon>Filimonas</taxon>
    </lineage>
</organism>
<keyword evidence="2" id="KW-0479">Metal-binding</keyword>
<dbReference type="NCBIfam" id="TIGR00539">
    <property type="entry name" value="hemN_rel"/>
    <property type="match status" value="1"/>
</dbReference>
<comment type="function">
    <text evidence="2">Probably acts as a heme chaperone, transferring heme to an unknown acceptor. Binds one molecule of heme per monomer, possibly covalently. Binds 1 [4Fe-4S] cluster. The cluster is coordinated with 3 cysteines and an exchangeable S-adenosyl-L-methionine.</text>
</comment>
<sequence>MSGIYIHIPFCKKACHYCNFHFSTNLKTMDALLSAISNEITLRKNYLHDTVHTIYWGGGTPSILPAAVIHTMLHQIRSQFTVAPDAEITLESNPDDITTENLQQWKQAGVNRLSIGIQSFFEEDLAWMNRAHNATQAKAAIELAQAAGFDNITIDFIYGGPTLSDEHWKQNVQTAIALGIPHLSCYALTVEPKTALEKMIAQHKKEDVDTDKQSRHFDQLVQWVTAAGFEHYEISNFARPGYRSKHNSNYWAGTHYLGVGPSAHSFNGISRQWNIANNTLYTQSLEKGEVPFEVEYLTTKQQLNEYIMTSLRTMEGLHLKKIQEIQPGLAGEKTVEQLKKGAAKYIQQGLMLQQEDTLIITNAGKFLADGIAADLFC</sequence>
<dbReference type="Pfam" id="PF04055">
    <property type="entry name" value="Radical_SAM"/>
    <property type="match status" value="1"/>
</dbReference>
<dbReference type="InterPro" id="IPR007197">
    <property type="entry name" value="rSAM"/>
</dbReference>
<dbReference type="RefSeq" id="WP_076379693.1">
    <property type="nucleotide sequence ID" value="NZ_AP017422.1"/>
</dbReference>
<gene>
    <name evidence="4" type="ORF">SAMN05421788_104371</name>
</gene>
<dbReference type="EMBL" id="FTOR01000004">
    <property type="protein sequence ID" value="SIT17753.1"/>
    <property type="molecule type" value="Genomic_DNA"/>
</dbReference>
<dbReference type="KEGG" id="fln:FLA_6319"/>
<dbReference type="SFLD" id="SFLDF00288">
    <property type="entry name" value="HemN-like__clustered_with_nucl"/>
    <property type="match status" value="1"/>
</dbReference>
<evidence type="ECO:0000313" key="5">
    <source>
        <dbReference type="Proteomes" id="UP000186917"/>
    </source>
</evidence>
<dbReference type="GO" id="GO:0005737">
    <property type="term" value="C:cytoplasm"/>
    <property type="evidence" value="ECO:0007669"/>
    <property type="project" value="UniProtKB-SubCell"/>
</dbReference>
<keyword evidence="5" id="KW-1185">Reference proteome</keyword>
<keyword evidence="2" id="KW-0004">4Fe-4S</keyword>
<dbReference type="SMART" id="SM00729">
    <property type="entry name" value="Elp3"/>
    <property type="match status" value="1"/>
</dbReference>
<evidence type="ECO:0000256" key="1">
    <source>
        <dbReference type="ARBA" id="ARBA00006100"/>
    </source>
</evidence>
<dbReference type="GO" id="GO:0046872">
    <property type="term" value="F:metal ion binding"/>
    <property type="evidence" value="ECO:0007669"/>
    <property type="project" value="UniProtKB-UniRule"/>
</dbReference>
<dbReference type="STRING" id="477680.SAMN05421788_104371"/>
<dbReference type="InterPro" id="IPR004559">
    <property type="entry name" value="HemW-like"/>
</dbReference>
<dbReference type="SUPFAM" id="SSF102114">
    <property type="entry name" value="Radical SAM enzymes"/>
    <property type="match status" value="1"/>
</dbReference>
<evidence type="ECO:0000256" key="2">
    <source>
        <dbReference type="RuleBase" id="RU364116"/>
    </source>
</evidence>